<evidence type="ECO:0000313" key="3">
    <source>
        <dbReference type="Proteomes" id="UP000585258"/>
    </source>
</evidence>
<accession>A0A7X0SFW0</accession>
<evidence type="ECO:0000259" key="1">
    <source>
        <dbReference type="Pfam" id="PF13338"/>
    </source>
</evidence>
<feature type="domain" description="AbiEi antitoxin N-terminal" evidence="1">
    <location>
        <begin position="6"/>
        <end position="50"/>
    </location>
</feature>
<dbReference type="InterPro" id="IPR025159">
    <property type="entry name" value="AbiEi_N"/>
</dbReference>
<reference evidence="2 3" key="1">
    <citation type="submission" date="2020-08" db="EMBL/GenBank/DDBJ databases">
        <title>Clostridia isolated from Swiss meat.</title>
        <authorList>
            <person name="Wambui J."/>
            <person name="Stevens M.J.A."/>
            <person name="Stephan R."/>
        </authorList>
    </citation>
    <scope>NUCLEOTIDE SEQUENCE [LARGE SCALE GENOMIC DNA]</scope>
    <source>
        <strain evidence="2 3">CM001</strain>
    </source>
</reference>
<dbReference type="Pfam" id="PF13338">
    <property type="entry name" value="AbiEi_4"/>
    <property type="match status" value="1"/>
</dbReference>
<name>A0A7X0SFW0_9CLOT</name>
<organism evidence="2 3">
    <name type="scientific">Clostridium gasigenes</name>
    <dbReference type="NCBI Taxonomy" id="94869"/>
    <lineage>
        <taxon>Bacteria</taxon>
        <taxon>Bacillati</taxon>
        <taxon>Bacillota</taxon>
        <taxon>Clostridia</taxon>
        <taxon>Eubacteriales</taxon>
        <taxon>Clostridiaceae</taxon>
        <taxon>Clostridium</taxon>
    </lineage>
</organism>
<comment type="caution">
    <text evidence="2">The sequence shown here is derived from an EMBL/GenBank/DDBJ whole genome shotgun (WGS) entry which is preliminary data.</text>
</comment>
<proteinExistence type="predicted"/>
<dbReference type="EMBL" id="JACKWY010000007">
    <property type="protein sequence ID" value="MBB6715583.1"/>
    <property type="molecule type" value="Genomic_DNA"/>
</dbReference>
<dbReference type="AlphaFoldDB" id="A0A7X0SFW0"/>
<sequence>MNNTEKIINLINENNGIITSTQLTEAKIPRLYLKKFMAENIIVRIDRGIYGKPDIWEDEMYILQYKYSKGVFSHETALYIHGFTDRTPMEYIMTFPEGYNGKSLKNENVKVKKSIYGIYELGIVEKISPCRNKIRIYDLERTLCDILRGNNNCDIQIINQAMKKYASYKGRDISKLMDYAEILKVKSKVANYMEVLL</sequence>
<dbReference type="Proteomes" id="UP000585258">
    <property type="component" value="Unassembled WGS sequence"/>
</dbReference>
<gene>
    <name evidence="2" type="ORF">H7E68_12795</name>
</gene>
<dbReference type="RefSeq" id="WP_185164803.1">
    <property type="nucleotide sequence ID" value="NZ_JACKWY010000007.1"/>
</dbReference>
<evidence type="ECO:0000313" key="2">
    <source>
        <dbReference type="EMBL" id="MBB6715583.1"/>
    </source>
</evidence>
<protein>
    <submittedName>
        <fullName evidence="2">Type IV toxin-antitoxin system AbiEi family antitoxin domain-containing protein</fullName>
    </submittedName>
</protein>